<feature type="domain" description="WAP" evidence="2">
    <location>
        <begin position="8"/>
        <end position="58"/>
    </location>
</feature>
<dbReference type="PANTHER" id="PTHR47769">
    <property type="entry name" value="WAP FOUR-DISULFIDE CORE DOMAIN PROTEIN 8"/>
    <property type="match status" value="1"/>
</dbReference>
<sequence>RHFNILYHLDKPGTCLHELFHSGSSNCHKWKKCNNDYDCPGKKKCCNTHCGDRCANFGMSPRSLFRHGLPHCHKWKKCDNENDCPRDEKCFNTRCGQRCTNLHEEKPGSCPLRESYLHHCDSVDKCNYDNDCSGDHKCCSFRCGNECAAPKAGDL</sequence>
<dbReference type="PRINTS" id="PR00003">
    <property type="entry name" value="4DISULPHCORE"/>
</dbReference>
<dbReference type="PROSITE" id="PS51390">
    <property type="entry name" value="WAP"/>
    <property type="match status" value="2"/>
</dbReference>
<feature type="domain" description="WAP" evidence="2">
    <location>
        <begin position="103"/>
        <end position="151"/>
    </location>
</feature>
<dbReference type="GO" id="GO:0005576">
    <property type="term" value="C:extracellular region"/>
    <property type="evidence" value="ECO:0007669"/>
    <property type="project" value="InterPro"/>
</dbReference>
<proteinExistence type="predicted"/>
<dbReference type="Ensembl" id="ENSGWIT00000004485.1">
    <property type="protein sequence ID" value="ENSGWIP00000004178.1"/>
    <property type="gene ID" value="ENSGWIG00000002237.1"/>
</dbReference>
<dbReference type="Gene3D" id="4.10.75.10">
    <property type="entry name" value="Elafin-like"/>
    <property type="match status" value="3"/>
</dbReference>
<dbReference type="GO" id="GO:0030414">
    <property type="term" value="F:peptidase inhibitor activity"/>
    <property type="evidence" value="ECO:0007669"/>
    <property type="project" value="InterPro"/>
</dbReference>
<evidence type="ECO:0000313" key="3">
    <source>
        <dbReference type="Ensembl" id="ENSGWIP00000004178.1"/>
    </source>
</evidence>
<dbReference type="Pfam" id="PF00095">
    <property type="entry name" value="WAP"/>
    <property type="match status" value="2"/>
</dbReference>
<dbReference type="SMART" id="SM00217">
    <property type="entry name" value="WAP"/>
    <property type="match status" value="2"/>
</dbReference>
<dbReference type="Proteomes" id="UP000694680">
    <property type="component" value="Chromosome 7"/>
</dbReference>
<evidence type="ECO:0000313" key="4">
    <source>
        <dbReference type="Proteomes" id="UP000694680"/>
    </source>
</evidence>
<organism evidence="3 4">
    <name type="scientific">Gouania willdenowi</name>
    <name type="common">Blunt-snouted clingfish</name>
    <name type="synonym">Lepadogaster willdenowi</name>
    <dbReference type="NCBI Taxonomy" id="441366"/>
    <lineage>
        <taxon>Eukaryota</taxon>
        <taxon>Metazoa</taxon>
        <taxon>Chordata</taxon>
        <taxon>Craniata</taxon>
        <taxon>Vertebrata</taxon>
        <taxon>Euteleostomi</taxon>
        <taxon>Actinopterygii</taxon>
        <taxon>Neopterygii</taxon>
        <taxon>Teleostei</taxon>
        <taxon>Neoteleostei</taxon>
        <taxon>Acanthomorphata</taxon>
        <taxon>Ovalentaria</taxon>
        <taxon>Blenniimorphae</taxon>
        <taxon>Blenniiformes</taxon>
        <taxon>Gobiesocoidei</taxon>
        <taxon>Gobiesocidae</taxon>
        <taxon>Gobiesocinae</taxon>
        <taxon>Gouania</taxon>
    </lineage>
</organism>
<reference evidence="3" key="2">
    <citation type="submission" date="2025-08" db="UniProtKB">
        <authorList>
            <consortium name="Ensembl"/>
        </authorList>
    </citation>
    <scope>IDENTIFICATION</scope>
</reference>
<keyword evidence="4" id="KW-1185">Reference proteome</keyword>
<evidence type="ECO:0000256" key="1">
    <source>
        <dbReference type="ARBA" id="ARBA00023157"/>
    </source>
</evidence>
<dbReference type="AlphaFoldDB" id="A0A8C5DBJ4"/>
<evidence type="ECO:0000259" key="2">
    <source>
        <dbReference type="PROSITE" id="PS51390"/>
    </source>
</evidence>
<reference evidence="3" key="1">
    <citation type="submission" date="2020-06" db="EMBL/GenBank/DDBJ databases">
        <authorList>
            <consortium name="Wellcome Sanger Institute Data Sharing"/>
        </authorList>
    </citation>
    <scope>NUCLEOTIDE SEQUENCE [LARGE SCALE GENOMIC DNA]</scope>
</reference>
<reference evidence="3" key="3">
    <citation type="submission" date="2025-09" db="UniProtKB">
        <authorList>
            <consortium name="Ensembl"/>
        </authorList>
    </citation>
    <scope>IDENTIFICATION</scope>
</reference>
<name>A0A8C5DBJ4_GOUWI</name>
<dbReference type="SUPFAM" id="SSF57256">
    <property type="entry name" value="Elafin-like"/>
    <property type="match status" value="2"/>
</dbReference>
<accession>A0A8C5DBJ4</accession>
<dbReference type="InterPro" id="IPR036645">
    <property type="entry name" value="Elafin-like_sf"/>
</dbReference>
<keyword evidence="1" id="KW-1015">Disulfide bond</keyword>
<protein>
    <recommendedName>
        <fullName evidence="2">WAP domain-containing protein</fullName>
    </recommendedName>
</protein>
<dbReference type="InterPro" id="IPR008197">
    <property type="entry name" value="WAP_dom"/>
</dbReference>
<dbReference type="PANTHER" id="PTHR47769:SF1">
    <property type="entry name" value="WAP FOUR-DISULFIDE CORE DOMAIN PROTEIN 8"/>
    <property type="match status" value="1"/>
</dbReference>